<evidence type="ECO:0000313" key="1">
    <source>
        <dbReference type="EMBL" id="MDB0524278.1"/>
    </source>
</evidence>
<gene>
    <name evidence="1" type="ORF">LBW55_21975</name>
</gene>
<dbReference type="Pfam" id="PF13481">
    <property type="entry name" value="AAA_25"/>
    <property type="match status" value="1"/>
</dbReference>
<dbReference type="Proteomes" id="UP001143674">
    <property type="component" value="Unassembled WGS sequence"/>
</dbReference>
<dbReference type="Gene3D" id="3.40.50.300">
    <property type="entry name" value="P-loop containing nucleotide triphosphate hydrolases"/>
    <property type="match status" value="1"/>
</dbReference>
<evidence type="ECO:0000313" key="2">
    <source>
        <dbReference type="Proteomes" id="UP001143674"/>
    </source>
</evidence>
<sequence length="524" mass="56682">MFPSIFSNRSNNTNGPVLEVASDIRVLPVVWLWLFWLARGKLHILAGPPSTGKTTLALQVAATLTRGGTWPDGSQAQMGRVVIWTCEDGIEDTIMPRLIACGVDPSMVYILRVTKENNRTRAFDFTRDLAPLAAKVGELGDVALVIIDSIVQVVTGNSNNNSQVRKDLDPLVKFAEQTNCAILGLTHVNKGSKKKDPLERVNGSTAIGALARLVWIVARDVTNRAGDGIPSSVLVRAKSNLGPTEGGFTYHVKGVDVPIDAFFNTTHSSKVVWDDQLQGSPKDILDEAEGASASGREDRKQEAMNFLLTLLTNGPVLAEEVQEEAKQAGLSWATVRRASDELGVKKYRAMGGTQWYWALENGAAGGWQHQPWPTSSPGSSGTFNAGFRTFQAGNASSAFAASAGAVSGWATPSQQPGAVWERMPSSEQPAAAGGTPIHENGEQVEQLEQVAEQVDGIDVGMWRFMVDQCLKKYRATSPPNDADEHAELRSAIIDSMLDVNVEIDDVAWKARARTALLNADFWFT</sequence>
<dbReference type="EMBL" id="JAIVEX010000013">
    <property type="protein sequence ID" value="MDB0524278.1"/>
    <property type="molecule type" value="Genomic_DNA"/>
</dbReference>
<proteinExistence type="predicted"/>
<dbReference type="SUPFAM" id="SSF52540">
    <property type="entry name" value="P-loop containing nucleoside triphosphate hydrolases"/>
    <property type="match status" value="1"/>
</dbReference>
<dbReference type="RefSeq" id="WP_184848975.1">
    <property type="nucleotide sequence ID" value="NZ_JABZEH010000001.1"/>
</dbReference>
<protein>
    <submittedName>
        <fullName evidence="1">AAA family ATPase</fullName>
    </submittedName>
</protein>
<accession>A0AAE3T6S6</accession>
<organism evidence="1 2">
    <name type="scientific">Ralstonia solanacearum</name>
    <name type="common">Pseudomonas solanacearum</name>
    <dbReference type="NCBI Taxonomy" id="305"/>
    <lineage>
        <taxon>Bacteria</taxon>
        <taxon>Pseudomonadati</taxon>
        <taxon>Pseudomonadota</taxon>
        <taxon>Betaproteobacteria</taxon>
        <taxon>Burkholderiales</taxon>
        <taxon>Burkholderiaceae</taxon>
        <taxon>Ralstonia</taxon>
        <taxon>Ralstonia solanacearum species complex</taxon>
    </lineage>
</organism>
<dbReference type="InterPro" id="IPR027417">
    <property type="entry name" value="P-loop_NTPase"/>
</dbReference>
<dbReference type="AlphaFoldDB" id="A0AAE3T6S6"/>
<reference evidence="1" key="1">
    <citation type="submission" date="2021-09" db="EMBL/GenBank/DDBJ databases">
        <title>Genomic analysis of Ralstonia spp.</title>
        <authorList>
            <person name="Aburjaile F."/>
            <person name="Ariute J.C."/>
            <person name="Pais A.K.L."/>
            <person name="Albuquerque G.M.R."/>
            <person name="Silva A.M.F."/>
            <person name="Brenig B."/>
            <person name="Azevedo V."/>
            <person name="Matiuzzi M."/>
            <person name="Ramos R."/>
            <person name="Goes-Neto A."/>
            <person name="Soares S."/>
            <person name="Iseppon A.M.B."/>
            <person name="Souza E."/>
            <person name="Gama M."/>
        </authorList>
    </citation>
    <scope>NUCLEOTIDE SEQUENCE</scope>
    <source>
        <strain evidence="1">B4</strain>
    </source>
</reference>
<comment type="caution">
    <text evidence="1">The sequence shown here is derived from an EMBL/GenBank/DDBJ whole genome shotgun (WGS) entry which is preliminary data.</text>
</comment>
<name>A0AAE3T6S6_RALSL</name>